<feature type="transmembrane region" description="Helical" evidence="1">
    <location>
        <begin position="158"/>
        <end position="177"/>
    </location>
</feature>
<keyword evidence="3" id="KW-1185">Reference proteome</keyword>
<dbReference type="RefSeq" id="WP_152099780.1">
    <property type="nucleotide sequence ID" value="NZ_AP021861.1"/>
</dbReference>
<dbReference type="KEGG" id="lpav:PLANPX_3759"/>
<keyword evidence="1" id="KW-1133">Transmembrane helix</keyword>
<feature type="transmembrane region" description="Helical" evidence="1">
    <location>
        <begin position="87"/>
        <end position="107"/>
    </location>
</feature>
<proteinExistence type="predicted"/>
<accession>A0A5K7XDM9</accession>
<feature type="transmembrane region" description="Helical" evidence="1">
    <location>
        <begin position="46"/>
        <end position="66"/>
    </location>
</feature>
<evidence type="ECO:0000256" key="1">
    <source>
        <dbReference type="SAM" id="Phobius"/>
    </source>
</evidence>
<protein>
    <submittedName>
        <fullName evidence="2">Uncharacterized protein</fullName>
    </submittedName>
</protein>
<keyword evidence="1" id="KW-0472">Membrane</keyword>
<name>A0A5K7XDM9_9BACT</name>
<dbReference type="AlphaFoldDB" id="A0A5K7XDM9"/>
<evidence type="ECO:0000313" key="3">
    <source>
        <dbReference type="Proteomes" id="UP000326837"/>
    </source>
</evidence>
<keyword evidence="1" id="KW-0812">Transmembrane</keyword>
<dbReference type="EMBL" id="AP021861">
    <property type="protein sequence ID" value="BBO34147.1"/>
    <property type="molecule type" value="Genomic_DNA"/>
</dbReference>
<feature type="transmembrane region" description="Helical" evidence="1">
    <location>
        <begin position="20"/>
        <end position="40"/>
    </location>
</feature>
<reference evidence="3" key="1">
    <citation type="submission" date="2019-10" db="EMBL/GenBank/DDBJ databases">
        <title>Lacipirellula parvula gen. nov., sp. nov., representing a lineage of planctomycetes widespread in freshwater anoxic habitats, and description of the family Lacipirellulaceae.</title>
        <authorList>
            <person name="Dedysh S.N."/>
            <person name="Kulichevskaya I.S."/>
            <person name="Beletsky A.V."/>
            <person name="Rakitin A.L."/>
            <person name="Mardanov A.V."/>
            <person name="Ivanova A.A."/>
            <person name="Saltykova V.X."/>
            <person name="Rijpstra W.I.C."/>
            <person name="Sinninghe Damste J.S."/>
            <person name="Ravin N.V."/>
        </authorList>
    </citation>
    <scope>NUCLEOTIDE SEQUENCE [LARGE SCALE GENOMIC DNA]</scope>
    <source>
        <strain evidence="3">PX69</strain>
    </source>
</reference>
<organism evidence="2 3">
    <name type="scientific">Lacipirellula parvula</name>
    <dbReference type="NCBI Taxonomy" id="2650471"/>
    <lineage>
        <taxon>Bacteria</taxon>
        <taxon>Pseudomonadati</taxon>
        <taxon>Planctomycetota</taxon>
        <taxon>Planctomycetia</taxon>
        <taxon>Pirellulales</taxon>
        <taxon>Lacipirellulaceae</taxon>
        <taxon>Lacipirellula</taxon>
    </lineage>
</organism>
<feature type="transmembrane region" description="Helical" evidence="1">
    <location>
        <begin position="183"/>
        <end position="200"/>
    </location>
</feature>
<sequence>MNVNAAPTERPARSGRVDCLLAIGGAVALTATLGLTRLAATDVADALTRNTVRLSLAWYAAALFMMMRMQRDDWAIRTRLGQVARWCWTWGVVVFLVHLAMAFHYFHGWSHAHAFETTRQASGVGEGVFVSYFFTLWWTFDAAVWWAAPRWYADRPAWIGRTLHLFMLFIVFNGMVVFESGTIRWAGVVLFIALPAAWLLSRRPRLDHAV</sequence>
<gene>
    <name evidence="2" type="ORF">PLANPX_3759</name>
</gene>
<feature type="transmembrane region" description="Helical" evidence="1">
    <location>
        <begin position="127"/>
        <end position="146"/>
    </location>
</feature>
<evidence type="ECO:0000313" key="2">
    <source>
        <dbReference type="EMBL" id="BBO34147.1"/>
    </source>
</evidence>
<dbReference type="Proteomes" id="UP000326837">
    <property type="component" value="Chromosome"/>
</dbReference>